<keyword evidence="3" id="KW-1185">Reference proteome</keyword>
<organism evidence="2 3">
    <name type="scientific">Actinophytocola gossypii</name>
    <dbReference type="NCBI Taxonomy" id="2812003"/>
    <lineage>
        <taxon>Bacteria</taxon>
        <taxon>Bacillati</taxon>
        <taxon>Actinomycetota</taxon>
        <taxon>Actinomycetes</taxon>
        <taxon>Pseudonocardiales</taxon>
        <taxon>Pseudonocardiaceae</taxon>
    </lineage>
</organism>
<dbReference type="RefSeq" id="WP_260191317.1">
    <property type="nucleotide sequence ID" value="NZ_JAFFZE010000010.1"/>
</dbReference>
<accession>A0ABT2J7V7</accession>
<protein>
    <recommendedName>
        <fullName evidence="1">DUF6351 domain-containing protein</fullName>
    </recommendedName>
</protein>
<dbReference type="Pfam" id="PF19878">
    <property type="entry name" value="DUF6351"/>
    <property type="match status" value="1"/>
</dbReference>
<dbReference type="EMBL" id="JAFFZE010000010">
    <property type="protein sequence ID" value="MCT2583940.1"/>
    <property type="molecule type" value="Genomic_DNA"/>
</dbReference>
<gene>
    <name evidence="2" type="ORF">JT362_12510</name>
</gene>
<evidence type="ECO:0000259" key="1">
    <source>
        <dbReference type="Pfam" id="PF19878"/>
    </source>
</evidence>
<feature type="domain" description="DUF6351" evidence="1">
    <location>
        <begin position="47"/>
        <end position="699"/>
    </location>
</feature>
<dbReference type="Proteomes" id="UP001156441">
    <property type="component" value="Unassembled WGS sequence"/>
</dbReference>
<sequence length="708" mass="75197">MLESRRPAGPPARRVAWALLATAVVTIGLTGAISASSGDPADALRLSTVSNPDPDLVSGGDVLVRVTNLDAGEPLAVHSNGEDVTERFVEQPDGSLLGLVTGLDEGRNTITATSGMRHTALTVTNHDRSGPVFSGEQQTPFYCETAAFGLEPAEQPDCAAETEVSYRYRTTDGAFPRLDDPDHPPDDVATVTVDGRERPYVVRVEIGTINRAVYETAVLYDGGDPSPTDQDDGTAWNGRLVYTFGGGCNGGRHQGVATGGVLEDLFLSRGYGVASSTLNVLETNCGPVVSAETAMMVKERFAEVNGPIRHTIGWGGSGGAIQQYTIADAYPGILDGIVPGISYPDPLTVMTPIADCGLLTAFFAGPGADFTTEERHAVTGYVTGNTCASWTTSFLSRLSATGSCPDAIPEQERWDEHTNQDGVRCGAAEQWANQLGRDPATGFVRSTLDNTGVQYGLAALESGALSAERFVRLNAGIGGYDAHGERVPERMSADREALRAAYAGGLLNTAGLGLRSTPIIDQRTYLDRSGSIADIHTLEMSFVLRERLLAANGTADNQVIIVNPPDPAREAEAKAYALDAMERWLTAIAADPSDRGRAAKVAANKPADLADGCYPPSGERITEPLTHDGDGRCAQLYPIGANPRLVAGADLAMTTLTCELRPIDFADYPVRFTTEQQERLLTAFPDGVCDHSRPGVAERPAEHAWRSY</sequence>
<evidence type="ECO:0000313" key="2">
    <source>
        <dbReference type="EMBL" id="MCT2583940.1"/>
    </source>
</evidence>
<proteinExistence type="predicted"/>
<dbReference type="InterPro" id="IPR045556">
    <property type="entry name" value="DUF6351"/>
</dbReference>
<evidence type="ECO:0000313" key="3">
    <source>
        <dbReference type="Proteomes" id="UP001156441"/>
    </source>
</evidence>
<reference evidence="2 3" key="1">
    <citation type="submission" date="2021-02" db="EMBL/GenBank/DDBJ databases">
        <title>Actinophytocola xerophila sp. nov., isolated from soil of cotton cropping field.</title>
        <authorList>
            <person name="Huang R."/>
            <person name="Chen X."/>
            <person name="Ge X."/>
            <person name="Liu W."/>
        </authorList>
    </citation>
    <scope>NUCLEOTIDE SEQUENCE [LARGE SCALE GENOMIC DNA]</scope>
    <source>
        <strain evidence="2 3">S1-96</strain>
    </source>
</reference>
<name>A0ABT2J7V7_9PSEU</name>
<comment type="caution">
    <text evidence="2">The sequence shown here is derived from an EMBL/GenBank/DDBJ whole genome shotgun (WGS) entry which is preliminary data.</text>
</comment>